<sequence length="74" mass="8218">MQLKTYLQKHGITMASFGQRLDPPVSAGKVNHWLRGTRRVSLEEALQIEVLTQGEVGLRELANRRAPEQGAAHA</sequence>
<name>A0ABM6E3K8_9BURK</name>
<gene>
    <name evidence="1" type="ORF">BI380_11120</name>
</gene>
<keyword evidence="2" id="KW-1185">Reference proteome</keyword>
<proteinExistence type="predicted"/>
<protein>
    <recommendedName>
        <fullName evidence="3">XRE family transcriptional regulator</fullName>
    </recommendedName>
</protein>
<organism evidence="1 2">
    <name type="scientific">Delftia tsuruhatensis</name>
    <dbReference type="NCBI Taxonomy" id="180282"/>
    <lineage>
        <taxon>Bacteria</taxon>
        <taxon>Pseudomonadati</taxon>
        <taxon>Pseudomonadota</taxon>
        <taxon>Betaproteobacteria</taxon>
        <taxon>Burkholderiales</taxon>
        <taxon>Comamonadaceae</taxon>
        <taxon>Delftia</taxon>
    </lineage>
</organism>
<dbReference type="Proteomes" id="UP000095607">
    <property type="component" value="Chromosome"/>
</dbReference>
<evidence type="ECO:0000313" key="1">
    <source>
        <dbReference type="EMBL" id="AOV01869.1"/>
    </source>
</evidence>
<dbReference type="Gene3D" id="1.10.260.40">
    <property type="entry name" value="lambda repressor-like DNA-binding domains"/>
    <property type="match status" value="1"/>
</dbReference>
<dbReference type="InterPro" id="IPR010982">
    <property type="entry name" value="Lambda_DNA-bd_dom_sf"/>
</dbReference>
<reference evidence="1 2" key="1">
    <citation type="submission" date="2016-09" db="EMBL/GenBank/DDBJ databases">
        <title>Complete genome sequence of Deltia acidovorans CM13 isolated from murine proximal colonic tissue.</title>
        <authorList>
            <person name="Saffarian A."/>
        </authorList>
    </citation>
    <scope>NUCLEOTIDE SEQUENCE [LARGE SCALE GENOMIC DNA]</scope>
    <source>
        <strain evidence="1 2">CM13</strain>
    </source>
</reference>
<dbReference type="EMBL" id="CP017420">
    <property type="protein sequence ID" value="AOV01869.1"/>
    <property type="molecule type" value="Genomic_DNA"/>
</dbReference>
<evidence type="ECO:0008006" key="3">
    <source>
        <dbReference type="Google" id="ProtNLM"/>
    </source>
</evidence>
<evidence type="ECO:0000313" key="2">
    <source>
        <dbReference type="Proteomes" id="UP000095607"/>
    </source>
</evidence>
<accession>A0ABM6E3K8</accession>